<evidence type="ECO:0000256" key="1">
    <source>
        <dbReference type="ARBA" id="ARBA00004123"/>
    </source>
</evidence>
<dbReference type="AlphaFoldDB" id="A0A061DGD5"/>
<dbReference type="CDD" id="cd10017">
    <property type="entry name" value="B3_DNA"/>
    <property type="match status" value="1"/>
</dbReference>
<evidence type="ECO:0000256" key="5">
    <source>
        <dbReference type="ARBA" id="ARBA00023242"/>
    </source>
</evidence>
<feature type="region of interest" description="Disordered" evidence="6">
    <location>
        <begin position="18"/>
        <end position="43"/>
    </location>
</feature>
<evidence type="ECO:0000256" key="2">
    <source>
        <dbReference type="ARBA" id="ARBA00023015"/>
    </source>
</evidence>
<proteinExistence type="predicted"/>
<dbReference type="Gramene" id="EOX90716">
    <property type="protein sequence ID" value="EOX90716"/>
    <property type="gene ID" value="TCM_000106"/>
</dbReference>
<keyword evidence="2" id="KW-0805">Transcription regulation</keyword>
<feature type="region of interest" description="Disordered" evidence="6">
    <location>
        <begin position="64"/>
        <end position="87"/>
    </location>
</feature>
<feature type="compositionally biased region" description="Basic and acidic residues" evidence="6">
    <location>
        <begin position="25"/>
        <end position="38"/>
    </location>
</feature>
<name>A0A061DGD5_THECC</name>
<dbReference type="PANTHER" id="PTHR34269:SF11">
    <property type="entry name" value="B3 DOMAIN PROTEIN"/>
    <property type="match status" value="1"/>
</dbReference>
<evidence type="ECO:0000256" key="3">
    <source>
        <dbReference type="ARBA" id="ARBA00023125"/>
    </source>
</evidence>
<dbReference type="eggNOG" id="ENOG502S55S">
    <property type="taxonomic scope" value="Eukaryota"/>
</dbReference>
<dbReference type="InParanoid" id="A0A061DGD5"/>
<dbReference type="EMBL" id="CM001879">
    <property type="protein sequence ID" value="EOX90716.1"/>
    <property type="molecule type" value="Genomic_DNA"/>
</dbReference>
<dbReference type="HOGENOM" id="CLU_781692_0_0_1"/>
<organism evidence="7 8">
    <name type="scientific">Theobroma cacao</name>
    <name type="common">Cacao</name>
    <name type="synonym">Cocoa</name>
    <dbReference type="NCBI Taxonomy" id="3641"/>
    <lineage>
        <taxon>Eukaryota</taxon>
        <taxon>Viridiplantae</taxon>
        <taxon>Streptophyta</taxon>
        <taxon>Embryophyta</taxon>
        <taxon>Tracheophyta</taxon>
        <taxon>Spermatophyta</taxon>
        <taxon>Magnoliopsida</taxon>
        <taxon>eudicotyledons</taxon>
        <taxon>Gunneridae</taxon>
        <taxon>Pentapetalae</taxon>
        <taxon>rosids</taxon>
        <taxon>malvids</taxon>
        <taxon>Malvales</taxon>
        <taxon>Malvaceae</taxon>
        <taxon>Byttnerioideae</taxon>
        <taxon>Theobroma</taxon>
    </lineage>
</organism>
<evidence type="ECO:0000313" key="7">
    <source>
        <dbReference type="EMBL" id="EOX90716.1"/>
    </source>
</evidence>
<keyword evidence="5" id="KW-0539">Nucleus</keyword>
<keyword evidence="4" id="KW-0804">Transcription</keyword>
<dbReference type="Gene3D" id="2.40.330.10">
    <property type="entry name" value="DNA-binding pseudobarrel domain"/>
    <property type="match status" value="1"/>
</dbReference>
<dbReference type="InterPro" id="IPR015300">
    <property type="entry name" value="DNA-bd_pseudobarrel_sf"/>
</dbReference>
<dbReference type="InterPro" id="IPR051442">
    <property type="entry name" value="B3_domain"/>
</dbReference>
<gene>
    <name evidence="7" type="ORF">TCM_000106</name>
</gene>
<dbReference type="InterPro" id="IPR003340">
    <property type="entry name" value="B3_DNA-bd"/>
</dbReference>
<accession>A0A061DGD5</accession>
<comment type="subcellular location">
    <subcellularLocation>
        <location evidence="1">Nucleus</location>
    </subcellularLocation>
</comment>
<reference evidence="7 8" key="1">
    <citation type="journal article" date="2013" name="Genome Biol.">
        <title>The genome sequence of the most widely cultivated cacao type and its use to identify candidate genes regulating pod color.</title>
        <authorList>
            <person name="Motamayor J.C."/>
            <person name="Mockaitis K."/>
            <person name="Schmutz J."/>
            <person name="Haiminen N."/>
            <person name="Iii D.L."/>
            <person name="Cornejo O."/>
            <person name="Findley S.D."/>
            <person name="Zheng P."/>
            <person name="Utro F."/>
            <person name="Royaert S."/>
            <person name="Saski C."/>
            <person name="Jenkins J."/>
            <person name="Podicheti R."/>
            <person name="Zhao M."/>
            <person name="Scheffler B.E."/>
            <person name="Stack J.C."/>
            <person name="Feltus F.A."/>
            <person name="Mustiga G.M."/>
            <person name="Amores F."/>
            <person name="Phillips W."/>
            <person name="Marelli J.P."/>
            <person name="May G.D."/>
            <person name="Shapiro H."/>
            <person name="Ma J."/>
            <person name="Bustamante C.D."/>
            <person name="Schnell R.J."/>
            <person name="Main D."/>
            <person name="Gilbert D."/>
            <person name="Parida L."/>
            <person name="Kuhn D.N."/>
        </authorList>
    </citation>
    <scope>NUCLEOTIDE SEQUENCE [LARGE SCALE GENOMIC DNA]</scope>
    <source>
        <strain evidence="8">cv. Matina 1-6</strain>
    </source>
</reference>
<dbReference type="GO" id="GO:0003677">
    <property type="term" value="F:DNA binding"/>
    <property type="evidence" value="ECO:0007669"/>
    <property type="project" value="UniProtKB-KW"/>
</dbReference>
<protein>
    <submittedName>
        <fullName evidence="7">AP2/B3 transcriptional factor family protein</fullName>
    </submittedName>
</protein>
<evidence type="ECO:0000256" key="4">
    <source>
        <dbReference type="ARBA" id="ARBA00023163"/>
    </source>
</evidence>
<keyword evidence="3" id="KW-0238">DNA-binding</keyword>
<dbReference type="Proteomes" id="UP000026915">
    <property type="component" value="Chromosome 1"/>
</dbReference>
<dbReference type="SUPFAM" id="SSF101936">
    <property type="entry name" value="DNA-binding pseudobarrel domain"/>
    <property type="match status" value="1"/>
</dbReference>
<sequence>MDSEPFVTLVLFPLPCGDCMSSSTDKGKEDEKREEHDVNSCQEPEVGGLSLELSLGFNDSTCTSKKRKRMENPSSARGVSSYRNKRTKVDREEARMLELTELRLGNDPYCIKKTLTGSDLGNMSRLMLAAEYIESHVFPFWNADQLANIKEGLAVSVWDCDTQTEHELVFKRWNKRANVLIKNWVKDFVKRRELKLGDEIGLYWDTCNSRFQFSVLNRFLVSLFSCVPELEACGFLHISCTAQPVSCPGCSLAFSRRSRFAVMGCLTANPPLSRPLINHNHSHHCSSSPIQDTSWHAGQHTACTVMADSMPSYLAKSAMFLSIIPSIFLIKPSRFTHRRTSVDPSALMNNLTRSH</sequence>
<evidence type="ECO:0000313" key="8">
    <source>
        <dbReference type="Proteomes" id="UP000026915"/>
    </source>
</evidence>
<feature type="compositionally biased region" description="Polar residues" evidence="6">
    <location>
        <begin position="72"/>
        <end position="82"/>
    </location>
</feature>
<dbReference type="GO" id="GO:0005634">
    <property type="term" value="C:nucleus"/>
    <property type="evidence" value="ECO:0007669"/>
    <property type="project" value="UniProtKB-SubCell"/>
</dbReference>
<evidence type="ECO:0000256" key="6">
    <source>
        <dbReference type="SAM" id="MobiDB-lite"/>
    </source>
</evidence>
<keyword evidence="8" id="KW-1185">Reference proteome</keyword>
<dbReference type="PANTHER" id="PTHR34269">
    <property type="entry name" value="TRANSCRIPTION FACTOR B3-DOMAIN FAMILY-RELATED"/>
    <property type="match status" value="1"/>
</dbReference>